<proteinExistence type="inferred from homology"/>
<evidence type="ECO:0000313" key="2">
    <source>
        <dbReference type="EMBL" id="MDQ1119630.1"/>
    </source>
</evidence>
<accession>A0AAW8GBV4</accession>
<dbReference type="EMBL" id="JAUTBB010000001">
    <property type="protein sequence ID" value="MDQ1119630.1"/>
    <property type="molecule type" value="Genomic_DNA"/>
</dbReference>
<dbReference type="GO" id="GO:0009289">
    <property type="term" value="C:pilus"/>
    <property type="evidence" value="ECO:0007669"/>
    <property type="project" value="InterPro"/>
</dbReference>
<dbReference type="Pfam" id="PF00114">
    <property type="entry name" value="Pilin"/>
    <property type="match status" value="1"/>
</dbReference>
<comment type="similarity">
    <text evidence="1">Belongs to the N-Me-Phe pilin family.</text>
</comment>
<name>A0AAW8GBV4_9GAMM</name>
<protein>
    <submittedName>
        <fullName evidence="2">Uncharacterized protein</fullName>
    </submittedName>
</protein>
<reference evidence="2" key="1">
    <citation type="submission" date="2023-07" db="EMBL/GenBank/DDBJ databases">
        <title>Functional and genomic diversity of the sorghum phyllosphere microbiome.</title>
        <authorList>
            <person name="Shade A."/>
        </authorList>
    </citation>
    <scope>NUCLEOTIDE SEQUENCE</scope>
    <source>
        <strain evidence="2">SORGH_AS_0908</strain>
    </source>
</reference>
<dbReference type="InterPro" id="IPR045584">
    <property type="entry name" value="Pilin-like"/>
</dbReference>
<evidence type="ECO:0000256" key="1">
    <source>
        <dbReference type="ARBA" id="ARBA00005233"/>
    </source>
</evidence>
<comment type="caution">
    <text evidence="2">The sequence shown here is derived from an EMBL/GenBank/DDBJ whole genome shotgun (WGS) entry which is preliminary data.</text>
</comment>
<dbReference type="AlphaFoldDB" id="A0AAW8GBV4"/>
<organism evidence="2 3">
    <name type="scientific">Pseudoxanthomonas winnipegensis</name>
    <dbReference type="NCBI Taxonomy" id="2480810"/>
    <lineage>
        <taxon>Bacteria</taxon>
        <taxon>Pseudomonadati</taxon>
        <taxon>Pseudomonadota</taxon>
        <taxon>Gammaproteobacteria</taxon>
        <taxon>Lysobacterales</taxon>
        <taxon>Lysobacteraceae</taxon>
        <taxon>Pseudoxanthomonas</taxon>
    </lineage>
</organism>
<gene>
    <name evidence="2" type="ORF">QE383_001938</name>
</gene>
<dbReference type="GO" id="GO:0007155">
    <property type="term" value="P:cell adhesion"/>
    <property type="evidence" value="ECO:0007669"/>
    <property type="project" value="InterPro"/>
</dbReference>
<evidence type="ECO:0000313" key="3">
    <source>
        <dbReference type="Proteomes" id="UP001234354"/>
    </source>
</evidence>
<dbReference type="InterPro" id="IPR001082">
    <property type="entry name" value="Pilin"/>
</dbReference>
<sequence>MMRAQVAEGLYLATNPRAAVAAYYAKYGVYPDGNAGAGVPLPSSINVRSFTKDANRRIAFVYGNTANLRVACQTLQLALQQERDGLHWDLQRTPATIPAIGMPLISSRALQP</sequence>
<dbReference type="Gene3D" id="3.30.700.10">
    <property type="entry name" value="Glycoprotein, Type 4 Pilin"/>
    <property type="match status" value="1"/>
</dbReference>
<dbReference type="Proteomes" id="UP001234354">
    <property type="component" value="Unassembled WGS sequence"/>
</dbReference>
<dbReference type="SUPFAM" id="SSF54523">
    <property type="entry name" value="Pili subunits"/>
    <property type="match status" value="1"/>
</dbReference>
<dbReference type="RefSeq" id="WP_306992814.1">
    <property type="nucleotide sequence ID" value="NZ_JAUTBB010000001.1"/>
</dbReference>